<dbReference type="Proteomes" id="UP000309128">
    <property type="component" value="Unassembled WGS sequence"/>
</dbReference>
<accession>A0A5S4F0N4</accession>
<gene>
    <name evidence="2" type="ORF">ETD86_43440</name>
</gene>
<sequence>MKAVIPVKKDQQANRNRLGSRGGRPPAFDRDRYKERNTVERCVNKLRQHRAVATCYDKRERIYQGTSTSPRSASGSGTPSRDNRTRFMSPGRTPI</sequence>
<evidence type="ECO:0000256" key="1">
    <source>
        <dbReference type="SAM" id="MobiDB-lite"/>
    </source>
</evidence>
<protein>
    <recommendedName>
        <fullName evidence="4">Transposase</fullName>
    </recommendedName>
</protein>
<comment type="caution">
    <text evidence="2">The sequence shown here is derived from an EMBL/GenBank/DDBJ whole genome shotgun (WGS) entry which is preliminary data.</text>
</comment>
<feature type="compositionally biased region" description="Polar residues" evidence="1">
    <location>
        <begin position="64"/>
        <end position="80"/>
    </location>
</feature>
<proteinExistence type="predicted"/>
<dbReference type="EMBL" id="VCKY01000232">
    <property type="protein sequence ID" value="TMR09474.1"/>
    <property type="molecule type" value="Genomic_DNA"/>
</dbReference>
<dbReference type="OrthoDB" id="4546548at2"/>
<evidence type="ECO:0008006" key="4">
    <source>
        <dbReference type="Google" id="ProtNLM"/>
    </source>
</evidence>
<evidence type="ECO:0000313" key="3">
    <source>
        <dbReference type="Proteomes" id="UP000309128"/>
    </source>
</evidence>
<name>A0A5S4F0N4_9ACTN</name>
<keyword evidence="3" id="KW-1185">Reference proteome</keyword>
<dbReference type="AlphaFoldDB" id="A0A5S4F0N4"/>
<reference evidence="2 3" key="1">
    <citation type="submission" date="2019-05" db="EMBL/GenBank/DDBJ databases">
        <title>Draft genome sequence of Nonomuraea turkmeniaca DSM 43926.</title>
        <authorList>
            <person name="Saricaoglu S."/>
            <person name="Isik K."/>
        </authorList>
    </citation>
    <scope>NUCLEOTIDE SEQUENCE [LARGE SCALE GENOMIC DNA]</scope>
    <source>
        <strain evidence="2 3">DSM 43926</strain>
    </source>
</reference>
<organism evidence="2 3">
    <name type="scientific">Nonomuraea turkmeniaca</name>
    <dbReference type="NCBI Taxonomy" id="103838"/>
    <lineage>
        <taxon>Bacteria</taxon>
        <taxon>Bacillati</taxon>
        <taxon>Actinomycetota</taxon>
        <taxon>Actinomycetes</taxon>
        <taxon>Streptosporangiales</taxon>
        <taxon>Streptosporangiaceae</taxon>
        <taxon>Nonomuraea</taxon>
    </lineage>
</organism>
<feature type="region of interest" description="Disordered" evidence="1">
    <location>
        <begin position="59"/>
        <end position="95"/>
    </location>
</feature>
<feature type="region of interest" description="Disordered" evidence="1">
    <location>
        <begin position="1"/>
        <end position="34"/>
    </location>
</feature>
<evidence type="ECO:0000313" key="2">
    <source>
        <dbReference type="EMBL" id="TMR09474.1"/>
    </source>
</evidence>